<dbReference type="InterPro" id="IPR003018">
    <property type="entry name" value="GAF"/>
</dbReference>
<evidence type="ECO:0000313" key="17">
    <source>
        <dbReference type="Proteomes" id="UP001611383"/>
    </source>
</evidence>
<dbReference type="PANTHER" id="PTHR42878:SF7">
    <property type="entry name" value="SENSOR HISTIDINE KINASE GLRK"/>
    <property type="match status" value="1"/>
</dbReference>
<dbReference type="InterPro" id="IPR029016">
    <property type="entry name" value="GAF-like_dom_sf"/>
</dbReference>
<dbReference type="Gene3D" id="3.30.565.10">
    <property type="entry name" value="Histidine kinase-like ATPase, C-terminal domain"/>
    <property type="match status" value="1"/>
</dbReference>
<feature type="coiled-coil region" evidence="12">
    <location>
        <begin position="167"/>
        <end position="208"/>
    </location>
</feature>
<dbReference type="CDD" id="cd00082">
    <property type="entry name" value="HisKA"/>
    <property type="match status" value="1"/>
</dbReference>
<evidence type="ECO:0000313" key="16">
    <source>
        <dbReference type="EMBL" id="WNG46168.1"/>
    </source>
</evidence>
<dbReference type="Gene3D" id="3.30.450.40">
    <property type="match status" value="1"/>
</dbReference>
<dbReference type="SUPFAM" id="SSF47384">
    <property type="entry name" value="Homodimeric domain of signal transducing histidine kinase"/>
    <property type="match status" value="1"/>
</dbReference>
<dbReference type="Proteomes" id="UP001611383">
    <property type="component" value="Chromosome"/>
</dbReference>
<evidence type="ECO:0000256" key="9">
    <source>
        <dbReference type="ARBA" id="ARBA00022989"/>
    </source>
</evidence>
<keyword evidence="11" id="KW-0472">Membrane</keyword>
<evidence type="ECO:0000256" key="10">
    <source>
        <dbReference type="ARBA" id="ARBA00023012"/>
    </source>
</evidence>
<dbReference type="InterPro" id="IPR035965">
    <property type="entry name" value="PAS-like_dom_sf"/>
</dbReference>
<dbReference type="SMART" id="SM00065">
    <property type="entry name" value="GAF"/>
    <property type="match status" value="1"/>
</dbReference>
<gene>
    <name evidence="16" type="ORF">F0U60_20145</name>
</gene>
<dbReference type="Gene3D" id="3.30.450.20">
    <property type="entry name" value="PAS domain"/>
    <property type="match status" value="4"/>
</dbReference>
<dbReference type="Pfam" id="PF00989">
    <property type="entry name" value="PAS"/>
    <property type="match status" value="1"/>
</dbReference>
<evidence type="ECO:0000256" key="5">
    <source>
        <dbReference type="ARBA" id="ARBA00022692"/>
    </source>
</evidence>
<dbReference type="Pfam" id="PF08447">
    <property type="entry name" value="PAS_3"/>
    <property type="match status" value="1"/>
</dbReference>
<dbReference type="PROSITE" id="PS50109">
    <property type="entry name" value="HIS_KIN"/>
    <property type="match status" value="1"/>
</dbReference>
<dbReference type="InterPro" id="IPR013767">
    <property type="entry name" value="PAS_fold"/>
</dbReference>
<keyword evidence="17" id="KW-1185">Reference proteome</keyword>
<keyword evidence="4" id="KW-0808">Transferase</keyword>
<evidence type="ECO:0000256" key="1">
    <source>
        <dbReference type="ARBA" id="ARBA00000085"/>
    </source>
</evidence>
<dbReference type="InterPro" id="IPR013656">
    <property type="entry name" value="PAS_4"/>
</dbReference>
<dbReference type="Gene3D" id="1.10.287.130">
    <property type="match status" value="1"/>
</dbReference>
<dbReference type="EC" id="2.7.13.3" evidence="3"/>
<dbReference type="InterPro" id="IPR003661">
    <property type="entry name" value="HisK_dim/P_dom"/>
</dbReference>
<evidence type="ECO:0000256" key="12">
    <source>
        <dbReference type="SAM" id="Coils"/>
    </source>
</evidence>
<proteinExistence type="predicted"/>
<keyword evidence="7" id="KW-0418">Kinase</keyword>
<dbReference type="PROSITE" id="PS50112">
    <property type="entry name" value="PAS"/>
    <property type="match status" value="1"/>
</dbReference>
<keyword evidence="12" id="KW-0175">Coiled coil</keyword>
<dbReference type="InterPro" id="IPR000700">
    <property type="entry name" value="PAS-assoc_C"/>
</dbReference>
<dbReference type="NCBIfam" id="TIGR00229">
    <property type="entry name" value="sensory_box"/>
    <property type="match status" value="2"/>
</dbReference>
<feature type="domain" description="PAS" evidence="14">
    <location>
        <begin position="630"/>
        <end position="702"/>
    </location>
</feature>
<dbReference type="Pfam" id="PF00512">
    <property type="entry name" value="HisKA"/>
    <property type="match status" value="1"/>
</dbReference>
<dbReference type="InterPro" id="IPR050351">
    <property type="entry name" value="BphY/WalK/GraS-like"/>
</dbReference>
<dbReference type="Pfam" id="PF02518">
    <property type="entry name" value="HATPase_c"/>
    <property type="match status" value="1"/>
</dbReference>
<dbReference type="SUPFAM" id="SSF55785">
    <property type="entry name" value="PYP-like sensor domain (PAS domain)"/>
    <property type="match status" value="3"/>
</dbReference>
<comment type="catalytic activity">
    <reaction evidence="1">
        <text>ATP + protein L-histidine = ADP + protein N-phospho-L-histidine.</text>
        <dbReference type="EC" id="2.7.13.3"/>
    </reaction>
</comment>
<evidence type="ECO:0000256" key="8">
    <source>
        <dbReference type="ARBA" id="ARBA00022840"/>
    </source>
</evidence>
<keyword evidence="5" id="KW-0812">Transmembrane</keyword>
<name>A0ABY9WSF0_9BACT</name>
<dbReference type="Pfam" id="PF08448">
    <property type="entry name" value="PAS_4"/>
    <property type="match status" value="1"/>
</dbReference>
<keyword evidence="10" id="KW-0902">Two-component regulatory system</keyword>
<accession>A0ABY9WSF0</accession>
<dbReference type="InterPro" id="IPR036890">
    <property type="entry name" value="HATPase_C_sf"/>
</dbReference>
<evidence type="ECO:0000259" key="15">
    <source>
        <dbReference type="PROSITE" id="PS50113"/>
    </source>
</evidence>
<dbReference type="SMART" id="SM00086">
    <property type="entry name" value="PAC"/>
    <property type="match status" value="2"/>
</dbReference>
<dbReference type="SMART" id="SM00387">
    <property type="entry name" value="HATPase_c"/>
    <property type="match status" value="1"/>
</dbReference>
<evidence type="ECO:0000259" key="14">
    <source>
        <dbReference type="PROSITE" id="PS50112"/>
    </source>
</evidence>
<reference evidence="16 17" key="1">
    <citation type="submission" date="2019-08" db="EMBL/GenBank/DDBJ databases">
        <title>Archangium and Cystobacter genomes.</title>
        <authorList>
            <person name="Chen I.-C.K."/>
            <person name="Wielgoss S."/>
        </authorList>
    </citation>
    <scope>NUCLEOTIDE SEQUENCE [LARGE SCALE GENOMIC DNA]</scope>
    <source>
        <strain evidence="16 17">Cbm 6</strain>
    </source>
</reference>
<dbReference type="SMART" id="SM00091">
    <property type="entry name" value="PAS"/>
    <property type="match status" value="3"/>
</dbReference>
<evidence type="ECO:0000256" key="6">
    <source>
        <dbReference type="ARBA" id="ARBA00022741"/>
    </source>
</evidence>
<dbReference type="EMBL" id="CP043494">
    <property type="protein sequence ID" value="WNG46168.1"/>
    <property type="molecule type" value="Genomic_DNA"/>
</dbReference>
<evidence type="ECO:0000256" key="2">
    <source>
        <dbReference type="ARBA" id="ARBA00004141"/>
    </source>
</evidence>
<keyword evidence="9" id="KW-1133">Transmembrane helix</keyword>
<evidence type="ECO:0000256" key="7">
    <source>
        <dbReference type="ARBA" id="ARBA00022777"/>
    </source>
</evidence>
<keyword evidence="6" id="KW-0547">Nucleotide-binding</keyword>
<dbReference type="PROSITE" id="PS50113">
    <property type="entry name" value="PAC"/>
    <property type="match status" value="2"/>
</dbReference>
<evidence type="ECO:0000256" key="11">
    <source>
        <dbReference type="ARBA" id="ARBA00023136"/>
    </source>
</evidence>
<evidence type="ECO:0000256" key="3">
    <source>
        <dbReference type="ARBA" id="ARBA00012438"/>
    </source>
</evidence>
<organism evidence="16 17">
    <name type="scientific">Archangium minus</name>
    <dbReference type="NCBI Taxonomy" id="83450"/>
    <lineage>
        <taxon>Bacteria</taxon>
        <taxon>Pseudomonadati</taxon>
        <taxon>Myxococcota</taxon>
        <taxon>Myxococcia</taxon>
        <taxon>Myxococcales</taxon>
        <taxon>Cystobacterineae</taxon>
        <taxon>Archangiaceae</taxon>
        <taxon>Archangium</taxon>
    </lineage>
</organism>
<evidence type="ECO:0000259" key="13">
    <source>
        <dbReference type="PROSITE" id="PS50109"/>
    </source>
</evidence>
<feature type="domain" description="PAC" evidence="15">
    <location>
        <begin position="707"/>
        <end position="756"/>
    </location>
</feature>
<dbReference type="Pfam" id="PF01590">
    <property type="entry name" value="GAF"/>
    <property type="match status" value="1"/>
</dbReference>
<dbReference type="InterPro" id="IPR005467">
    <property type="entry name" value="His_kinase_dom"/>
</dbReference>
<comment type="subcellular location">
    <subcellularLocation>
        <location evidence="2">Membrane</location>
        <topology evidence="2">Multi-pass membrane protein</topology>
    </subcellularLocation>
</comment>
<dbReference type="InterPro" id="IPR036097">
    <property type="entry name" value="HisK_dim/P_sf"/>
</dbReference>
<protein>
    <recommendedName>
        <fullName evidence="3">histidine kinase</fullName>
        <ecNumber evidence="3">2.7.13.3</ecNumber>
    </recommendedName>
</protein>
<dbReference type="SUPFAM" id="SSF55781">
    <property type="entry name" value="GAF domain-like"/>
    <property type="match status" value="1"/>
</dbReference>
<dbReference type="PANTHER" id="PTHR42878">
    <property type="entry name" value="TWO-COMPONENT HISTIDINE KINASE"/>
    <property type="match status" value="1"/>
</dbReference>
<sequence>MEEQANLEEFLQGASLRGEHLSDRTFWRLFEAVPGLYLILDPELIIVAVSDAYLHATKARREDILGRHIFEAFPDNPDDPHATGTKNLSASLRRVLASKATDTMAVQKYPVRRPASEGGGFEDRYWSPVNSPLLDESGNVSFIIHRVEDVTEYVQLKERGLEQRRLTEQLESRAHEMEAEISRRAQELQRANAQLEQRTRQLEILTTAAQELNSSLQIEHIMRCLVRMSLELVNASEGSWGQLIDGRMIFTEYLRQQGKLIEPLLSVLEPGVGVPGHVMVTREPYVSNDAAHDPHVLSHLQKAMGVRNLIDLPIIGRSGELLGCFELHNKQGGLPFTHEDLELLEGLRASAAVALENARLYEALQSERRTLEAIVKQMPAGLILIEAPSGRFIYYNQEAERLLGHPVPLAGNPEQGTLHGAVHEDLTPYGLDEYPIARALLQGETVKDEEMLYRRDDGSFAHLSVTAAPIRDSAGRIIQAVTVFIDSSVRKAAEAASHDERKWLEALLDRLPVPVALIDPATKEFTFRNEEAKRLRIPLPLNLSQLDDTKYYATDVRGRRIPFSELPRAKVARGETFSGIEVTWHTPEGSIPFIFNGRLMPPMHGRPALAILVFQDISELKRVEAELNQSETRFRRLYESNLLGIVFGDIGGGLYDVNEYYAQLIGSSREEILAGQVRWDEITPPEDLEKDKAAAREMLESPEGVCTPYEKRYVLKDGRVVWILLGAAFLDENRFKNVAFVLDITQGKAAEEQLARSLSSEQLAREEAEIALTQLRMERDLREQFVSALSHDLRTPLTAAKMSAQLIPRQANLPDKVYALAARVKLNIDRADQMITDLLDASRIRAGQGLPIVAAPCDLRQVVAGTLEDLATVHGERFSLRGEERLQGKWDADALRRLIENLCSNAIKYGDPTGRVTVTLREDGNQVELAVHNWGRTIPPQEQEGLFQYFARTKSAEVSGKKGWGIGLTLVRGVAEAHGGSVRVESTQENGTTFWVRLPKDATPPH</sequence>
<dbReference type="CDD" id="cd00130">
    <property type="entry name" value="PAS"/>
    <property type="match status" value="2"/>
</dbReference>
<feature type="domain" description="Histidine kinase" evidence="13">
    <location>
        <begin position="788"/>
        <end position="1002"/>
    </location>
</feature>
<keyword evidence="8" id="KW-0067">ATP-binding</keyword>
<dbReference type="InterPro" id="IPR003594">
    <property type="entry name" value="HATPase_dom"/>
</dbReference>
<dbReference type="SUPFAM" id="SSF55874">
    <property type="entry name" value="ATPase domain of HSP90 chaperone/DNA topoisomerase II/histidine kinase"/>
    <property type="match status" value="1"/>
</dbReference>
<dbReference type="InterPro" id="IPR013655">
    <property type="entry name" value="PAS_fold_3"/>
</dbReference>
<dbReference type="SMART" id="SM00388">
    <property type="entry name" value="HisKA"/>
    <property type="match status" value="1"/>
</dbReference>
<evidence type="ECO:0000256" key="4">
    <source>
        <dbReference type="ARBA" id="ARBA00022679"/>
    </source>
</evidence>
<dbReference type="InterPro" id="IPR001610">
    <property type="entry name" value="PAC"/>
</dbReference>
<dbReference type="InterPro" id="IPR000014">
    <property type="entry name" value="PAS"/>
</dbReference>
<feature type="domain" description="PAC" evidence="15">
    <location>
        <begin position="447"/>
        <end position="499"/>
    </location>
</feature>